<gene>
    <name evidence="4" type="ORF">Lpp122_1878</name>
</gene>
<dbReference type="Pfam" id="PF08401">
    <property type="entry name" value="ArdcN"/>
    <property type="match status" value="1"/>
</dbReference>
<dbReference type="AlphaFoldDB" id="A0A8E0I4H9"/>
<dbReference type="EMBL" id="ANKW01000034">
    <property type="protein sequence ID" value="EPC18406.1"/>
    <property type="molecule type" value="Genomic_DNA"/>
</dbReference>
<comment type="caution">
    <text evidence="4">The sequence shown here is derived from an EMBL/GenBank/DDBJ whole genome shotgun (WGS) entry which is preliminary data.</text>
</comment>
<dbReference type="InterPro" id="IPR013610">
    <property type="entry name" value="ArdC_N"/>
</dbReference>
<proteinExistence type="predicted"/>
<evidence type="ECO:0000313" key="5">
    <source>
        <dbReference type="Proteomes" id="UP000014281"/>
    </source>
</evidence>
<dbReference type="Gene3D" id="1.10.10.2910">
    <property type="match status" value="1"/>
</dbReference>
<evidence type="ECO:0000256" key="1">
    <source>
        <dbReference type="SAM" id="MobiDB-lite"/>
    </source>
</evidence>
<feature type="region of interest" description="Disordered" evidence="1">
    <location>
        <begin position="307"/>
        <end position="328"/>
    </location>
</feature>
<evidence type="ECO:0000313" key="4">
    <source>
        <dbReference type="EMBL" id="EPC18406.1"/>
    </source>
</evidence>
<dbReference type="GO" id="GO:0003697">
    <property type="term" value="F:single-stranded DNA binding"/>
    <property type="evidence" value="ECO:0007669"/>
    <property type="project" value="InterPro"/>
</dbReference>
<name>A0A8E0I4H9_LACPA</name>
<dbReference type="Proteomes" id="UP000014281">
    <property type="component" value="Unassembled WGS sequence"/>
</dbReference>
<feature type="domain" description="IrrE N-terminal-like" evidence="2">
    <location>
        <begin position="170"/>
        <end position="230"/>
    </location>
</feature>
<dbReference type="Pfam" id="PF06114">
    <property type="entry name" value="Peptidase_M78"/>
    <property type="match status" value="1"/>
</dbReference>
<feature type="domain" description="N-terminal" evidence="3">
    <location>
        <begin position="31"/>
        <end position="123"/>
    </location>
</feature>
<dbReference type="RefSeq" id="WP_016383737.1">
    <property type="nucleotide sequence ID" value="NZ_ANKW01000034.1"/>
</dbReference>
<organism evidence="4 5">
    <name type="scientific">Lacticaseibacillus paracasei subsp. paracasei Lpp122</name>
    <dbReference type="NCBI Taxonomy" id="1256218"/>
    <lineage>
        <taxon>Bacteria</taxon>
        <taxon>Bacillati</taxon>
        <taxon>Bacillota</taxon>
        <taxon>Bacilli</taxon>
        <taxon>Lactobacillales</taxon>
        <taxon>Lactobacillaceae</taxon>
        <taxon>Lacticaseibacillus</taxon>
    </lineage>
</organism>
<sequence length="328" mass="37617">MAEKPQEKQPPKTTKELLEVAAEGAKKVFTKKEYRDFLKFISGFHQYSIRNQFLIYMQNPHTTLVAGFHTWQTKFHRQVNKGEKGIRILAGGERKVERRIRQPDGTIKVEKDTKMFYHPAAVFDLTQTSGEPIKMLSHDLTGKVLNYAKIYDTLVHATDFRVRFSHELEQGGAKGTTKPLEKTILLRPGMSEQQTIKTLVHELAHSVLHADPSKMVDRSTRELEAESTAFVVCEHLGIDTSEYTFPYLANWSADKELSQLSKSLSRIQSTAEKFNHTLDQNLEKIQESVREKPLTLDQKIERAKTVATEQNLAKKEPGLERKVQEKTR</sequence>
<reference evidence="4 5" key="1">
    <citation type="journal article" date="2013" name="PLoS ONE">
        <title>Lactobacillus paracasei comparative genomics: towards species pan-genome definition and exploitation of diversity.</title>
        <authorList>
            <person name="Smokvina T."/>
            <person name="Wels M."/>
            <person name="Polka J."/>
            <person name="Chervaux C."/>
            <person name="Brisse S."/>
            <person name="Boekhorst J."/>
            <person name="van Hylckama Vlieg J.E."/>
            <person name="Siezen R.J."/>
        </authorList>
    </citation>
    <scope>NUCLEOTIDE SEQUENCE [LARGE SCALE GENOMIC DNA]</scope>
    <source>
        <strain evidence="4 5">Lpp122</strain>
    </source>
</reference>
<protein>
    <submittedName>
        <fullName evidence="4">LtrC-like protein</fullName>
    </submittedName>
</protein>
<feature type="compositionally biased region" description="Basic and acidic residues" evidence="1">
    <location>
        <begin position="312"/>
        <end position="328"/>
    </location>
</feature>
<evidence type="ECO:0000259" key="3">
    <source>
        <dbReference type="Pfam" id="PF08401"/>
    </source>
</evidence>
<evidence type="ECO:0000259" key="2">
    <source>
        <dbReference type="Pfam" id="PF06114"/>
    </source>
</evidence>
<dbReference type="InterPro" id="IPR010359">
    <property type="entry name" value="IrrE_HExxH"/>
</dbReference>
<accession>A0A8E0I4H9</accession>